<gene>
    <name evidence="1" type="ORF">WBA_LOCUS5578</name>
</gene>
<evidence type="ECO:0000313" key="2">
    <source>
        <dbReference type="Proteomes" id="UP000270924"/>
    </source>
</evidence>
<dbReference type="AlphaFoldDB" id="A0A3P7FNR2"/>
<reference evidence="1 2" key="1">
    <citation type="submission" date="2018-11" db="EMBL/GenBank/DDBJ databases">
        <authorList>
            <consortium name="Pathogen Informatics"/>
        </authorList>
    </citation>
    <scope>NUCLEOTIDE SEQUENCE [LARGE SCALE GENOMIC DNA]</scope>
</reference>
<name>A0A3P7FNR2_WUCBA</name>
<dbReference type="InParanoid" id="A0A3P7FNR2"/>
<dbReference type="OrthoDB" id="5848984at2759"/>
<keyword evidence="2" id="KW-1185">Reference proteome</keyword>
<proteinExistence type="predicted"/>
<evidence type="ECO:0000313" key="1">
    <source>
        <dbReference type="EMBL" id="VDM12192.1"/>
    </source>
</evidence>
<dbReference type="OMA" id="CGHATTF"/>
<organism evidence="1 2">
    <name type="scientific">Wuchereria bancrofti</name>
    <dbReference type="NCBI Taxonomy" id="6293"/>
    <lineage>
        <taxon>Eukaryota</taxon>
        <taxon>Metazoa</taxon>
        <taxon>Ecdysozoa</taxon>
        <taxon>Nematoda</taxon>
        <taxon>Chromadorea</taxon>
        <taxon>Rhabditida</taxon>
        <taxon>Spirurina</taxon>
        <taxon>Spiruromorpha</taxon>
        <taxon>Filarioidea</taxon>
        <taxon>Onchocercidae</taxon>
        <taxon>Wuchereria</taxon>
    </lineage>
</organism>
<dbReference type="Proteomes" id="UP000270924">
    <property type="component" value="Unassembled WGS sequence"/>
</dbReference>
<protein>
    <submittedName>
        <fullName evidence="1">Uncharacterized protein</fullName>
    </submittedName>
</protein>
<dbReference type="EMBL" id="UYWW01002824">
    <property type="protein sequence ID" value="VDM12192.1"/>
    <property type="molecule type" value="Genomic_DNA"/>
</dbReference>
<sequence length="174" mass="20349">MIVYGRPTIARSLRFSKWKAFMRERKSRYHLTRCTSQQLTFENIIYDFTQQTTAAKNIDDVKHSRQSIIRKSSERSTRSEIIEFLVKYGLPYSLTPYLGDIRTKCLHCNSLDTACISFRDTNILCTTCGHATTFDAFKVFLFFILNPLHILFANLNGFHFSISQIEILKFHLFV</sequence>
<accession>A0A3P7FNR2</accession>